<dbReference type="Proteomes" id="UP000838748">
    <property type="component" value="Unassembled WGS sequence"/>
</dbReference>
<accession>A0ABN8E8U1</accession>
<gene>
    <name evidence="2" type="ORF">VMF7928_03759</name>
</gene>
<feature type="domain" description="NIPSNAP" evidence="1">
    <location>
        <begin position="5"/>
        <end position="91"/>
    </location>
</feature>
<evidence type="ECO:0000313" key="3">
    <source>
        <dbReference type="Proteomes" id="UP000838748"/>
    </source>
</evidence>
<dbReference type="InterPro" id="IPR012577">
    <property type="entry name" value="NIPSNAP"/>
</dbReference>
<comment type="caution">
    <text evidence="2">The sequence shown here is derived from an EMBL/GenBank/DDBJ whole genome shotgun (WGS) entry which is preliminary data.</text>
</comment>
<evidence type="ECO:0000259" key="1">
    <source>
        <dbReference type="Pfam" id="PF07978"/>
    </source>
</evidence>
<dbReference type="RefSeq" id="WP_237363210.1">
    <property type="nucleotide sequence ID" value="NZ_CAKLDM010000002.1"/>
</dbReference>
<proteinExistence type="predicted"/>
<sequence>MRVTELREYKIKPGKTEQWLKWMKDEILPLQRSKGMKIVATHVHKGEDGEDYFVWLREFENEEARQKITQETYDEYWVSTIRPKVFELIEQDSVKVRLIHPVDL</sequence>
<protein>
    <recommendedName>
        <fullName evidence="1">NIPSNAP domain-containing protein</fullName>
    </recommendedName>
</protein>
<dbReference type="SUPFAM" id="SSF54909">
    <property type="entry name" value="Dimeric alpha+beta barrel"/>
    <property type="match status" value="1"/>
</dbReference>
<dbReference type="Pfam" id="PF07978">
    <property type="entry name" value="NIPSNAP"/>
    <property type="match status" value="1"/>
</dbReference>
<keyword evidence="3" id="KW-1185">Reference proteome</keyword>
<reference evidence="2" key="1">
    <citation type="submission" date="2021-11" db="EMBL/GenBank/DDBJ databases">
        <authorList>
            <person name="Rodrigo-Torres L."/>
            <person name="Arahal R. D."/>
            <person name="Lucena T."/>
        </authorList>
    </citation>
    <scope>NUCLEOTIDE SEQUENCE</scope>
    <source>
        <strain evidence="2">CECT 7928</strain>
    </source>
</reference>
<name>A0ABN8E8U1_9VIBR</name>
<dbReference type="Gene3D" id="3.30.70.100">
    <property type="match status" value="1"/>
</dbReference>
<dbReference type="EMBL" id="CAKLDM010000002">
    <property type="protein sequence ID" value="CAH0541693.1"/>
    <property type="molecule type" value="Genomic_DNA"/>
</dbReference>
<organism evidence="2 3">
    <name type="scientific">Vibrio marisflavi CECT 7928</name>
    <dbReference type="NCBI Taxonomy" id="634439"/>
    <lineage>
        <taxon>Bacteria</taxon>
        <taxon>Pseudomonadati</taxon>
        <taxon>Pseudomonadota</taxon>
        <taxon>Gammaproteobacteria</taxon>
        <taxon>Vibrionales</taxon>
        <taxon>Vibrionaceae</taxon>
        <taxon>Vibrio</taxon>
    </lineage>
</organism>
<dbReference type="InterPro" id="IPR011008">
    <property type="entry name" value="Dimeric_a/b-barrel"/>
</dbReference>
<evidence type="ECO:0000313" key="2">
    <source>
        <dbReference type="EMBL" id="CAH0541693.1"/>
    </source>
</evidence>